<evidence type="ECO:0000256" key="1">
    <source>
        <dbReference type="SAM" id="SignalP"/>
    </source>
</evidence>
<dbReference type="Proteomes" id="UP001408789">
    <property type="component" value="Unassembled WGS sequence"/>
</dbReference>
<dbReference type="AlphaFoldDB" id="A0AAP0DZ31"/>
<accession>A0AAP0DZ31</accession>
<reference evidence="2 3" key="1">
    <citation type="submission" date="2024-04" db="EMBL/GenBank/DDBJ databases">
        <title>The reference genome of an endangered Asteraceae, Deinandra increscens subsp. villosa, native to the Central Coast of California.</title>
        <authorList>
            <person name="Guilliams M."/>
            <person name="Hasenstab-Lehman K."/>
            <person name="Meyer R."/>
            <person name="Mcevoy S."/>
        </authorList>
    </citation>
    <scope>NUCLEOTIDE SEQUENCE [LARGE SCALE GENOMIC DNA]</scope>
    <source>
        <tissue evidence="2">Leaf</tissue>
    </source>
</reference>
<gene>
    <name evidence="2" type="ORF">SSX86_001467</name>
</gene>
<evidence type="ECO:0000313" key="2">
    <source>
        <dbReference type="EMBL" id="KAK9079794.1"/>
    </source>
</evidence>
<proteinExistence type="predicted"/>
<dbReference type="PANTHER" id="PTHR34683">
    <property type="entry name" value="EXPRESSED PROTEIN-RELATED"/>
    <property type="match status" value="1"/>
</dbReference>
<evidence type="ECO:0000313" key="3">
    <source>
        <dbReference type="Proteomes" id="UP001408789"/>
    </source>
</evidence>
<comment type="caution">
    <text evidence="2">The sequence shown here is derived from an EMBL/GenBank/DDBJ whole genome shotgun (WGS) entry which is preliminary data.</text>
</comment>
<feature type="chain" id="PRO_5043024004" evidence="1">
    <location>
        <begin position="21"/>
        <end position="68"/>
    </location>
</feature>
<dbReference type="PANTHER" id="PTHR34683:SF3">
    <property type="entry name" value="CASP-LIKE PROTEIN"/>
    <property type="match status" value="1"/>
</dbReference>
<keyword evidence="3" id="KW-1185">Reference proteome</keyword>
<keyword evidence="1" id="KW-0732">Signal</keyword>
<dbReference type="EMBL" id="JBCNJP010000003">
    <property type="protein sequence ID" value="KAK9079794.1"/>
    <property type="molecule type" value="Genomic_DNA"/>
</dbReference>
<organism evidence="2 3">
    <name type="scientific">Deinandra increscens subsp. villosa</name>
    <dbReference type="NCBI Taxonomy" id="3103831"/>
    <lineage>
        <taxon>Eukaryota</taxon>
        <taxon>Viridiplantae</taxon>
        <taxon>Streptophyta</taxon>
        <taxon>Embryophyta</taxon>
        <taxon>Tracheophyta</taxon>
        <taxon>Spermatophyta</taxon>
        <taxon>Magnoliopsida</taxon>
        <taxon>eudicotyledons</taxon>
        <taxon>Gunneridae</taxon>
        <taxon>Pentapetalae</taxon>
        <taxon>asterids</taxon>
        <taxon>campanulids</taxon>
        <taxon>Asterales</taxon>
        <taxon>Asteraceae</taxon>
        <taxon>Asteroideae</taxon>
        <taxon>Heliantheae alliance</taxon>
        <taxon>Madieae</taxon>
        <taxon>Madiinae</taxon>
        <taxon>Deinandra</taxon>
    </lineage>
</organism>
<protein>
    <submittedName>
        <fullName evidence="2">Uncharacterized protein</fullName>
    </submittedName>
</protein>
<name>A0AAP0DZ31_9ASTR</name>
<feature type="signal peptide" evidence="1">
    <location>
        <begin position="1"/>
        <end position="20"/>
    </location>
</feature>
<sequence>MMKVSSSAIAASILAASTAALSSSSHPNSSPIQELGGRKVGKISLEKEKFAPRFDGLKFIETLVTAHR</sequence>